<dbReference type="GO" id="GO:0046872">
    <property type="term" value="F:metal ion binding"/>
    <property type="evidence" value="ECO:0007669"/>
    <property type="project" value="UniProtKB-KW"/>
</dbReference>
<keyword evidence="8 11" id="KW-1133">Transmembrane helix</keyword>
<dbReference type="KEGG" id="dde:Dde_1122"/>
<name>Q313H3_OLEA2</name>
<evidence type="ECO:0000256" key="6">
    <source>
        <dbReference type="ARBA" id="ARBA00022801"/>
    </source>
</evidence>
<dbReference type="InterPro" id="IPR004387">
    <property type="entry name" value="Pept_M50_Zn"/>
</dbReference>
<dbReference type="PROSITE" id="PS50106">
    <property type="entry name" value="PDZ"/>
    <property type="match status" value="1"/>
</dbReference>
<proteinExistence type="inferred from homology"/>
<keyword evidence="4 13" id="KW-0645">Protease</keyword>
<evidence type="ECO:0000256" key="4">
    <source>
        <dbReference type="ARBA" id="ARBA00022670"/>
    </source>
</evidence>
<keyword evidence="10 11" id="KW-0472">Membrane</keyword>
<accession>Q313H3</accession>
<dbReference type="eggNOG" id="COG0750">
    <property type="taxonomic scope" value="Bacteria"/>
</dbReference>
<comment type="subcellular location">
    <subcellularLocation>
        <location evidence="2">Membrane</location>
        <topology evidence="2">Multi-pass membrane protein</topology>
    </subcellularLocation>
</comment>
<evidence type="ECO:0000256" key="7">
    <source>
        <dbReference type="ARBA" id="ARBA00022833"/>
    </source>
</evidence>
<evidence type="ECO:0000256" key="9">
    <source>
        <dbReference type="ARBA" id="ARBA00023049"/>
    </source>
</evidence>
<dbReference type="InterPro" id="IPR036034">
    <property type="entry name" value="PDZ_sf"/>
</dbReference>
<dbReference type="PANTHER" id="PTHR42837:SF2">
    <property type="entry name" value="MEMBRANE METALLOPROTEASE ARASP2, CHLOROPLASTIC-RELATED"/>
    <property type="match status" value="1"/>
</dbReference>
<dbReference type="HOGENOM" id="CLU_025778_1_0_7"/>
<dbReference type="CDD" id="cd06163">
    <property type="entry name" value="S2P-M50_PDZ_RseP-like"/>
    <property type="match status" value="1"/>
</dbReference>
<keyword evidence="5 11" id="KW-0812">Transmembrane</keyword>
<evidence type="ECO:0000256" key="3">
    <source>
        <dbReference type="ARBA" id="ARBA00007931"/>
    </source>
</evidence>
<dbReference type="SUPFAM" id="SSF50156">
    <property type="entry name" value="PDZ domain-like"/>
    <property type="match status" value="1"/>
</dbReference>
<keyword evidence="11" id="KW-0479">Metal-binding</keyword>
<dbReference type="InterPro" id="IPR041489">
    <property type="entry name" value="PDZ_6"/>
</dbReference>
<dbReference type="InterPro" id="IPR001478">
    <property type="entry name" value="PDZ"/>
</dbReference>
<dbReference type="GO" id="GO:0006508">
    <property type="term" value="P:proteolysis"/>
    <property type="evidence" value="ECO:0007669"/>
    <property type="project" value="UniProtKB-KW"/>
</dbReference>
<evidence type="ECO:0000259" key="12">
    <source>
        <dbReference type="PROSITE" id="PS50106"/>
    </source>
</evidence>
<dbReference type="EC" id="3.4.24.-" evidence="11"/>
<dbReference type="AlphaFoldDB" id="Q313H3"/>
<feature type="domain" description="PDZ" evidence="12">
    <location>
        <begin position="129"/>
        <end position="158"/>
    </location>
</feature>
<reference evidence="13 14" key="1">
    <citation type="journal article" date="2011" name="J. Bacteriol.">
        <title>Complete genome sequence and updated annotation of Desulfovibrio alaskensis G20.</title>
        <authorList>
            <person name="Hauser L.J."/>
            <person name="Land M.L."/>
            <person name="Brown S.D."/>
            <person name="Larimer F."/>
            <person name="Keller K.L."/>
            <person name="Rapp-Giles B.J."/>
            <person name="Price M.N."/>
            <person name="Lin M."/>
            <person name="Bruce D.C."/>
            <person name="Detter J.C."/>
            <person name="Tapia R."/>
            <person name="Han C.S."/>
            <person name="Goodwin L.A."/>
            <person name="Cheng J.F."/>
            <person name="Pitluck S."/>
            <person name="Copeland A."/>
            <person name="Lucas S."/>
            <person name="Nolan M."/>
            <person name="Lapidus A.L."/>
            <person name="Palumbo A.V."/>
            <person name="Wall J.D."/>
        </authorList>
    </citation>
    <scope>NUCLEOTIDE SEQUENCE [LARGE SCALE GENOMIC DNA]</scope>
    <source>
        <strain evidence="14">ATCC BAA 1058 / DSM 17464 / G20</strain>
    </source>
</reference>
<keyword evidence="7 11" id="KW-0862">Zinc</keyword>
<feature type="transmembrane region" description="Helical" evidence="11">
    <location>
        <begin position="285"/>
        <end position="307"/>
    </location>
</feature>
<feature type="transmembrane region" description="Helical" evidence="11">
    <location>
        <begin position="332"/>
        <end position="350"/>
    </location>
</feature>
<dbReference type="Pfam" id="PF17820">
    <property type="entry name" value="PDZ_6"/>
    <property type="match status" value="1"/>
</dbReference>
<evidence type="ECO:0000256" key="10">
    <source>
        <dbReference type="ARBA" id="ARBA00023136"/>
    </source>
</evidence>
<dbReference type="InterPro" id="IPR008915">
    <property type="entry name" value="Peptidase_M50"/>
</dbReference>
<dbReference type="Proteomes" id="UP000002710">
    <property type="component" value="Chromosome"/>
</dbReference>
<dbReference type="Pfam" id="PF02163">
    <property type="entry name" value="Peptidase_M50"/>
    <property type="match status" value="1"/>
</dbReference>
<evidence type="ECO:0000256" key="5">
    <source>
        <dbReference type="ARBA" id="ARBA00022692"/>
    </source>
</evidence>
<evidence type="ECO:0000256" key="1">
    <source>
        <dbReference type="ARBA" id="ARBA00001947"/>
    </source>
</evidence>
<keyword evidence="14" id="KW-1185">Reference proteome</keyword>
<comment type="cofactor">
    <cofactor evidence="1 11">
        <name>Zn(2+)</name>
        <dbReference type="ChEBI" id="CHEBI:29105"/>
    </cofactor>
</comment>
<dbReference type="Gene3D" id="2.30.42.10">
    <property type="match status" value="1"/>
</dbReference>
<dbReference type="EMBL" id="CP000112">
    <property type="protein sequence ID" value="ABB37923.1"/>
    <property type="molecule type" value="Genomic_DNA"/>
</dbReference>
<dbReference type="GO" id="GO:0004222">
    <property type="term" value="F:metalloendopeptidase activity"/>
    <property type="evidence" value="ECO:0007669"/>
    <property type="project" value="InterPro"/>
</dbReference>
<keyword evidence="6 11" id="KW-0378">Hydrolase</keyword>
<dbReference type="NCBIfam" id="TIGR00054">
    <property type="entry name" value="RIP metalloprotease RseP"/>
    <property type="match status" value="2"/>
</dbReference>
<dbReference type="RefSeq" id="WP_011367150.1">
    <property type="nucleotide sequence ID" value="NC_007519.1"/>
</dbReference>
<dbReference type="SMART" id="SM00228">
    <property type="entry name" value="PDZ"/>
    <property type="match status" value="1"/>
</dbReference>
<dbReference type="GO" id="GO:0016020">
    <property type="term" value="C:membrane"/>
    <property type="evidence" value="ECO:0007669"/>
    <property type="project" value="UniProtKB-SubCell"/>
</dbReference>
<sequence length="360" mass="39002">MVSTLSVILVIGGLIFFHELGHFAAARSLGIGVKTFSLGFGPRLFGFRRGQTDYRLALVPLGGYVQLVGEQDEADLPEGFSRHESFALRPAWHRMIVIAAGPLFNFLLAWLLYWGLFWVQGQMFLVPEVGGVQDGSPAQHAGIRKGDRILTIQGRTIEYWSDVSETISAGSGAPVEIVISRPAAAGTQTLTLTVKPEEQVRKNLFGEDEHALIIGVHASGATLHKPLGPVDALTKGAVHTWDMIALTGQGFLKLFQRVVPLDTVGGPIMIAQMVTEQAQNGLSPLLALTALISVNLGLLNLLPVPVLDGGHLLFLSLETIFRRPVPQRIQHLTTQAGLVLLLMLMALATFNDIARSLFTQ</sequence>
<evidence type="ECO:0000256" key="11">
    <source>
        <dbReference type="RuleBase" id="RU362031"/>
    </source>
</evidence>
<gene>
    <name evidence="13" type="ordered locus">Dde_1122</name>
</gene>
<evidence type="ECO:0000256" key="8">
    <source>
        <dbReference type="ARBA" id="ARBA00022989"/>
    </source>
</evidence>
<comment type="similarity">
    <text evidence="3 11">Belongs to the peptidase M50B family.</text>
</comment>
<dbReference type="STRING" id="207559.Dde_1122"/>
<feature type="transmembrane region" description="Helical" evidence="11">
    <location>
        <begin position="91"/>
        <end position="113"/>
    </location>
</feature>
<dbReference type="PANTHER" id="PTHR42837">
    <property type="entry name" value="REGULATOR OF SIGMA-E PROTEASE RSEP"/>
    <property type="match status" value="1"/>
</dbReference>
<protein>
    <recommendedName>
        <fullName evidence="11">Zinc metalloprotease</fullName>
        <ecNumber evidence="11">3.4.24.-</ecNumber>
    </recommendedName>
</protein>
<evidence type="ECO:0000313" key="13">
    <source>
        <dbReference type="EMBL" id="ABB37923.1"/>
    </source>
</evidence>
<evidence type="ECO:0000313" key="14">
    <source>
        <dbReference type="Proteomes" id="UP000002710"/>
    </source>
</evidence>
<dbReference type="CDD" id="cd23081">
    <property type="entry name" value="cpPDZ_EcRseP-like"/>
    <property type="match status" value="1"/>
</dbReference>
<keyword evidence="9 11" id="KW-0482">Metalloprotease</keyword>
<organism evidence="13 14">
    <name type="scientific">Oleidesulfovibrio alaskensis (strain ATCC BAA-1058 / DSM 17464 / G20)</name>
    <name type="common">Desulfovibrio alaskensis</name>
    <dbReference type="NCBI Taxonomy" id="207559"/>
    <lineage>
        <taxon>Bacteria</taxon>
        <taxon>Pseudomonadati</taxon>
        <taxon>Thermodesulfobacteriota</taxon>
        <taxon>Desulfovibrionia</taxon>
        <taxon>Desulfovibrionales</taxon>
        <taxon>Desulfovibrionaceae</taxon>
        <taxon>Oleidesulfovibrio</taxon>
    </lineage>
</organism>
<evidence type="ECO:0000256" key="2">
    <source>
        <dbReference type="ARBA" id="ARBA00004141"/>
    </source>
</evidence>